<comment type="caution">
    <text evidence="1">The sequence shown here is derived from an EMBL/GenBank/DDBJ whole genome shotgun (WGS) entry which is preliminary data.</text>
</comment>
<accession>A0A9W7BP73</accession>
<evidence type="ECO:0000313" key="1">
    <source>
        <dbReference type="EMBL" id="GMH91515.1"/>
    </source>
</evidence>
<evidence type="ECO:0000313" key="2">
    <source>
        <dbReference type="Proteomes" id="UP001165085"/>
    </source>
</evidence>
<keyword evidence="2" id="KW-1185">Reference proteome</keyword>
<dbReference type="AlphaFoldDB" id="A0A9W7BP73"/>
<proteinExistence type="predicted"/>
<protein>
    <submittedName>
        <fullName evidence="1">Uncharacterized protein</fullName>
    </submittedName>
</protein>
<name>A0A9W7BP73_9STRA</name>
<gene>
    <name evidence="1" type="ORF">TrST_g5333</name>
</gene>
<sequence>MYTVLDLNPMGNSKSSELSSDKTFVGAYRYNPCWFCGESGILNRILCCGRPVWSDDAGGCMVLNDGVPFKTEEYPEWEKGTTLRNDFEKAILGNKMKEVMLESERDCIGGLRVDKLAPHLNKEFCQEVNSTLLGQHGFRCEAKYWQEFNGWFGQNAKAGQEPSEHFALAIYKNDAADGVGDGTPFLGAQVDNKRVAR</sequence>
<dbReference type="Proteomes" id="UP001165085">
    <property type="component" value="Unassembled WGS sequence"/>
</dbReference>
<dbReference type="OrthoDB" id="186695at2759"/>
<dbReference type="EMBL" id="BRXY01000386">
    <property type="protein sequence ID" value="GMH91515.1"/>
    <property type="molecule type" value="Genomic_DNA"/>
</dbReference>
<reference evidence="2" key="1">
    <citation type="journal article" date="2023" name="Commun. Biol.">
        <title>Genome analysis of Parmales, the sister group of diatoms, reveals the evolutionary specialization of diatoms from phago-mixotrophs to photoautotrophs.</title>
        <authorList>
            <person name="Ban H."/>
            <person name="Sato S."/>
            <person name="Yoshikawa S."/>
            <person name="Yamada K."/>
            <person name="Nakamura Y."/>
            <person name="Ichinomiya M."/>
            <person name="Sato N."/>
            <person name="Blanc-Mathieu R."/>
            <person name="Endo H."/>
            <person name="Kuwata A."/>
            <person name="Ogata H."/>
        </authorList>
    </citation>
    <scope>NUCLEOTIDE SEQUENCE [LARGE SCALE GENOMIC DNA]</scope>
    <source>
        <strain evidence="2">NIES 3701</strain>
    </source>
</reference>
<organism evidence="1 2">
    <name type="scientific">Triparma strigata</name>
    <dbReference type="NCBI Taxonomy" id="1606541"/>
    <lineage>
        <taxon>Eukaryota</taxon>
        <taxon>Sar</taxon>
        <taxon>Stramenopiles</taxon>
        <taxon>Ochrophyta</taxon>
        <taxon>Bolidophyceae</taxon>
        <taxon>Parmales</taxon>
        <taxon>Triparmaceae</taxon>
        <taxon>Triparma</taxon>
    </lineage>
</organism>